<comment type="caution">
    <text evidence="1">The sequence shown here is derived from an EMBL/GenBank/DDBJ whole genome shotgun (WGS) entry which is preliminary data.</text>
</comment>
<accession>A0ACC1BIY0</accession>
<dbReference type="EMBL" id="CM047900">
    <property type="protein sequence ID" value="KAJ0099000.1"/>
    <property type="molecule type" value="Genomic_DNA"/>
</dbReference>
<proteinExistence type="predicted"/>
<reference evidence="2" key="1">
    <citation type="journal article" date="2023" name="G3 (Bethesda)">
        <title>Genome assembly and association tests identify interacting loci associated with vigor, precocity, and sex in interspecific pistachio rootstocks.</title>
        <authorList>
            <person name="Palmer W."/>
            <person name="Jacygrad E."/>
            <person name="Sagayaradj S."/>
            <person name="Cavanaugh K."/>
            <person name="Han R."/>
            <person name="Bertier L."/>
            <person name="Beede B."/>
            <person name="Kafkas S."/>
            <person name="Golino D."/>
            <person name="Preece J."/>
            <person name="Michelmore R."/>
        </authorList>
    </citation>
    <scope>NUCLEOTIDE SEQUENCE [LARGE SCALE GENOMIC DNA]</scope>
</reference>
<keyword evidence="2" id="KW-1185">Reference proteome</keyword>
<name>A0ACC1BIY0_9ROSI</name>
<dbReference type="Proteomes" id="UP001164250">
    <property type="component" value="Chromosome 4"/>
</dbReference>
<organism evidence="1 2">
    <name type="scientific">Pistacia atlantica</name>
    <dbReference type="NCBI Taxonomy" id="434234"/>
    <lineage>
        <taxon>Eukaryota</taxon>
        <taxon>Viridiplantae</taxon>
        <taxon>Streptophyta</taxon>
        <taxon>Embryophyta</taxon>
        <taxon>Tracheophyta</taxon>
        <taxon>Spermatophyta</taxon>
        <taxon>Magnoliopsida</taxon>
        <taxon>eudicotyledons</taxon>
        <taxon>Gunneridae</taxon>
        <taxon>Pentapetalae</taxon>
        <taxon>rosids</taxon>
        <taxon>malvids</taxon>
        <taxon>Sapindales</taxon>
        <taxon>Anacardiaceae</taxon>
        <taxon>Pistacia</taxon>
    </lineage>
</organism>
<sequence>MIVCSSVPLLGCVAASLVQFFTSDEEEENQIDDTPSTSAVAQKHLRQLQNIRTS</sequence>
<evidence type="ECO:0000313" key="1">
    <source>
        <dbReference type="EMBL" id="KAJ0099000.1"/>
    </source>
</evidence>
<evidence type="ECO:0000313" key="2">
    <source>
        <dbReference type="Proteomes" id="UP001164250"/>
    </source>
</evidence>
<protein>
    <submittedName>
        <fullName evidence="1">Uncharacterized protein</fullName>
    </submittedName>
</protein>
<gene>
    <name evidence="1" type="ORF">Patl1_20934</name>
</gene>